<organism evidence="1 2">
    <name type="scientific">Triangularia setosa</name>
    <dbReference type="NCBI Taxonomy" id="2587417"/>
    <lineage>
        <taxon>Eukaryota</taxon>
        <taxon>Fungi</taxon>
        <taxon>Dikarya</taxon>
        <taxon>Ascomycota</taxon>
        <taxon>Pezizomycotina</taxon>
        <taxon>Sordariomycetes</taxon>
        <taxon>Sordariomycetidae</taxon>
        <taxon>Sordariales</taxon>
        <taxon>Podosporaceae</taxon>
        <taxon>Triangularia</taxon>
    </lineage>
</organism>
<protein>
    <submittedName>
        <fullName evidence="1">Uncharacterized protein</fullName>
    </submittedName>
</protein>
<evidence type="ECO:0000313" key="2">
    <source>
        <dbReference type="Proteomes" id="UP001302321"/>
    </source>
</evidence>
<keyword evidence="2" id="KW-1185">Reference proteome</keyword>
<dbReference type="EMBL" id="MU866126">
    <property type="protein sequence ID" value="KAK4178988.1"/>
    <property type="molecule type" value="Genomic_DNA"/>
</dbReference>
<sequence>MSQKIFDKFGGSVFVYIHTSLFTCGSLMGFTNRGGLALSLEVLAARSYADVKVARHFGIEEVDTGNDEDVEWRYLDQASQPPIDDYP</sequence>
<gene>
    <name evidence="1" type="ORF">QBC36DRAFT_288026</name>
</gene>
<comment type="caution">
    <text evidence="1">The sequence shown here is derived from an EMBL/GenBank/DDBJ whole genome shotgun (WGS) entry which is preliminary data.</text>
</comment>
<accession>A0AAN7A9F1</accession>
<evidence type="ECO:0000313" key="1">
    <source>
        <dbReference type="EMBL" id="KAK4178988.1"/>
    </source>
</evidence>
<dbReference type="AlphaFoldDB" id="A0AAN7A9F1"/>
<reference evidence="1" key="2">
    <citation type="submission" date="2023-05" db="EMBL/GenBank/DDBJ databases">
        <authorList>
            <consortium name="Lawrence Berkeley National Laboratory"/>
            <person name="Steindorff A."/>
            <person name="Hensen N."/>
            <person name="Bonometti L."/>
            <person name="Westerberg I."/>
            <person name="Brannstrom I.O."/>
            <person name="Guillou S."/>
            <person name="Cros-Aarteil S."/>
            <person name="Calhoun S."/>
            <person name="Haridas S."/>
            <person name="Kuo A."/>
            <person name="Mondo S."/>
            <person name="Pangilinan J."/>
            <person name="Riley R."/>
            <person name="Labutti K."/>
            <person name="Andreopoulos B."/>
            <person name="Lipzen A."/>
            <person name="Chen C."/>
            <person name="Yanf M."/>
            <person name="Daum C."/>
            <person name="Ng V."/>
            <person name="Clum A."/>
            <person name="Ohm R."/>
            <person name="Martin F."/>
            <person name="Silar P."/>
            <person name="Natvig D."/>
            <person name="Lalanne C."/>
            <person name="Gautier V."/>
            <person name="Ament-Velasquez S.L."/>
            <person name="Kruys A."/>
            <person name="Hutchinson M.I."/>
            <person name="Powell A.J."/>
            <person name="Barry K."/>
            <person name="Miller A.N."/>
            <person name="Grigoriev I.V."/>
            <person name="Debuchy R."/>
            <person name="Gladieux P."/>
            <person name="Thoren M.H."/>
            <person name="Johannesson H."/>
        </authorList>
    </citation>
    <scope>NUCLEOTIDE SEQUENCE</scope>
    <source>
        <strain evidence="1">CBS 892.96</strain>
    </source>
</reference>
<reference evidence="1" key="1">
    <citation type="journal article" date="2023" name="Mol. Phylogenet. Evol.">
        <title>Genome-scale phylogeny and comparative genomics of the fungal order Sordariales.</title>
        <authorList>
            <person name="Hensen N."/>
            <person name="Bonometti L."/>
            <person name="Westerberg I."/>
            <person name="Brannstrom I.O."/>
            <person name="Guillou S."/>
            <person name="Cros-Aarteil S."/>
            <person name="Calhoun S."/>
            <person name="Haridas S."/>
            <person name="Kuo A."/>
            <person name="Mondo S."/>
            <person name="Pangilinan J."/>
            <person name="Riley R."/>
            <person name="LaButti K."/>
            <person name="Andreopoulos B."/>
            <person name="Lipzen A."/>
            <person name="Chen C."/>
            <person name="Yan M."/>
            <person name="Daum C."/>
            <person name="Ng V."/>
            <person name="Clum A."/>
            <person name="Steindorff A."/>
            <person name="Ohm R.A."/>
            <person name="Martin F."/>
            <person name="Silar P."/>
            <person name="Natvig D.O."/>
            <person name="Lalanne C."/>
            <person name="Gautier V."/>
            <person name="Ament-Velasquez S.L."/>
            <person name="Kruys A."/>
            <person name="Hutchinson M.I."/>
            <person name="Powell A.J."/>
            <person name="Barry K."/>
            <person name="Miller A.N."/>
            <person name="Grigoriev I.V."/>
            <person name="Debuchy R."/>
            <person name="Gladieux P."/>
            <person name="Hiltunen Thoren M."/>
            <person name="Johannesson H."/>
        </authorList>
    </citation>
    <scope>NUCLEOTIDE SEQUENCE</scope>
    <source>
        <strain evidence="1">CBS 892.96</strain>
    </source>
</reference>
<proteinExistence type="predicted"/>
<name>A0AAN7A9F1_9PEZI</name>
<dbReference type="Proteomes" id="UP001302321">
    <property type="component" value="Unassembled WGS sequence"/>
</dbReference>